<feature type="chain" id="PRO_5043799324" evidence="2">
    <location>
        <begin position="19"/>
        <end position="324"/>
    </location>
</feature>
<keyword evidence="1" id="KW-0812">Transmembrane</keyword>
<gene>
    <name evidence="3" type="ORF">VNI00_018166</name>
</gene>
<accession>A0AAW0B287</accession>
<keyword evidence="1" id="KW-0472">Membrane</keyword>
<name>A0AAW0B287_9AGAR</name>
<keyword evidence="1" id="KW-1133">Transmembrane helix</keyword>
<sequence length="324" mass="35271">MRWPLTLVVSWLISIIAALVIENANPTRVVLSHGTITLRIRWHATDEEGFQFAFRLEPSGTRSGRPRSTPLVASFDSTISEVMFRGVSPGTYELHAIELFDSDSPGDGIDDGTPISIQVKAETTVTETGPTITPITTSDFTASTISPISSASPTSPSLVTVTIISTESTGLQAQSNHDVGRIAGSVVGAVLLVFTTISIIFYRRRKTRNSRTSKELPVISPYPNIVTPAFAVGRKQHKQAHQQDIVVDAQFTTESRDGNTQLHSADRNNVQEVVESPTAPREEALIKYHDDSGWRPRRVSSLPPIFGTGNPTVIEIPPRYDAAS</sequence>
<evidence type="ECO:0000313" key="3">
    <source>
        <dbReference type="EMBL" id="KAK7019172.1"/>
    </source>
</evidence>
<reference evidence="3 4" key="1">
    <citation type="submission" date="2024-01" db="EMBL/GenBank/DDBJ databases">
        <title>A draft genome for a cacao thread blight-causing isolate of Paramarasmius palmivorus.</title>
        <authorList>
            <person name="Baruah I.K."/>
            <person name="Bukari Y."/>
            <person name="Amoako-Attah I."/>
            <person name="Meinhardt L.W."/>
            <person name="Bailey B.A."/>
            <person name="Cohen S.P."/>
        </authorList>
    </citation>
    <scope>NUCLEOTIDE SEQUENCE [LARGE SCALE GENOMIC DNA]</scope>
    <source>
        <strain evidence="3 4">GH-12</strain>
    </source>
</reference>
<evidence type="ECO:0000256" key="2">
    <source>
        <dbReference type="SAM" id="SignalP"/>
    </source>
</evidence>
<comment type="caution">
    <text evidence="3">The sequence shown here is derived from an EMBL/GenBank/DDBJ whole genome shotgun (WGS) entry which is preliminary data.</text>
</comment>
<dbReference type="Proteomes" id="UP001383192">
    <property type="component" value="Unassembled WGS sequence"/>
</dbReference>
<organism evidence="3 4">
    <name type="scientific">Paramarasmius palmivorus</name>
    <dbReference type="NCBI Taxonomy" id="297713"/>
    <lineage>
        <taxon>Eukaryota</taxon>
        <taxon>Fungi</taxon>
        <taxon>Dikarya</taxon>
        <taxon>Basidiomycota</taxon>
        <taxon>Agaricomycotina</taxon>
        <taxon>Agaricomycetes</taxon>
        <taxon>Agaricomycetidae</taxon>
        <taxon>Agaricales</taxon>
        <taxon>Marasmiineae</taxon>
        <taxon>Marasmiaceae</taxon>
        <taxon>Paramarasmius</taxon>
    </lineage>
</organism>
<dbReference type="AlphaFoldDB" id="A0AAW0B287"/>
<keyword evidence="2" id="KW-0732">Signal</keyword>
<feature type="signal peptide" evidence="2">
    <location>
        <begin position="1"/>
        <end position="18"/>
    </location>
</feature>
<keyword evidence="4" id="KW-1185">Reference proteome</keyword>
<proteinExistence type="predicted"/>
<feature type="transmembrane region" description="Helical" evidence="1">
    <location>
        <begin position="182"/>
        <end position="202"/>
    </location>
</feature>
<protein>
    <submittedName>
        <fullName evidence="3">Uncharacterized protein</fullName>
    </submittedName>
</protein>
<evidence type="ECO:0000256" key="1">
    <source>
        <dbReference type="SAM" id="Phobius"/>
    </source>
</evidence>
<evidence type="ECO:0000313" key="4">
    <source>
        <dbReference type="Proteomes" id="UP001383192"/>
    </source>
</evidence>
<dbReference type="EMBL" id="JAYKXP010000215">
    <property type="protein sequence ID" value="KAK7019172.1"/>
    <property type="molecule type" value="Genomic_DNA"/>
</dbReference>